<protein>
    <submittedName>
        <fullName evidence="2">Uncharacterized protein</fullName>
    </submittedName>
</protein>
<dbReference type="OrthoDB" id="10367690at2759"/>
<reference evidence="2 3" key="1">
    <citation type="submission" date="2015-01" db="EMBL/GenBank/DDBJ databases">
        <title>Evolution of Trichinella species and genotypes.</title>
        <authorList>
            <person name="Korhonen P.K."/>
            <person name="Edoardo P."/>
            <person name="Giuseppe L.R."/>
            <person name="Gasser R.B."/>
        </authorList>
    </citation>
    <scope>NUCLEOTIDE SEQUENCE [LARGE SCALE GENOMIC DNA]</scope>
    <source>
        <strain evidence="2">ISS37</strain>
    </source>
</reference>
<evidence type="ECO:0000313" key="2">
    <source>
        <dbReference type="EMBL" id="KRX25804.1"/>
    </source>
</evidence>
<organism evidence="2 3">
    <name type="scientific">Trichinella nelsoni</name>
    <dbReference type="NCBI Taxonomy" id="6336"/>
    <lineage>
        <taxon>Eukaryota</taxon>
        <taxon>Metazoa</taxon>
        <taxon>Ecdysozoa</taxon>
        <taxon>Nematoda</taxon>
        <taxon>Enoplea</taxon>
        <taxon>Dorylaimia</taxon>
        <taxon>Trichinellida</taxon>
        <taxon>Trichinellidae</taxon>
        <taxon>Trichinella</taxon>
    </lineage>
</organism>
<gene>
    <name evidence="2" type="ORF">T07_8398</name>
</gene>
<keyword evidence="3" id="KW-1185">Reference proteome</keyword>
<sequence>MSTGGFPRAVISAWLPPALLPFLPASRFSDGIITIKRQIESIVFISNYEQGPSRMRHSKISKPTTTTLLSTQALP</sequence>
<evidence type="ECO:0000313" key="3">
    <source>
        <dbReference type="Proteomes" id="UP000054630"/>
    </source>
</evidence>
<feature type="compositionally biased region" description="Polar residues" evidence="1">
    <location>
        <begin position="61"/>
        <end position="75"/>
    </location>
</feature>
<evidence type="ECO:0000256" key="1">
    <source>
        <dbReference type="SAM" id="MobiDB-lite"/>
    </source>
</evidence>
<proteinExistence type="predicted"/>
<name>A0A0V0SG91_9BILA</name>
<dbReference type="EMBL" id="JYDL01000010">
    <property type="protein sequence ID" value="KRX25804.1"/>
    <property type="molecule type" value="Genomic_DNA"/>
</dbReference>
<accession>A0A0V0SG91</accession>
<dbReference type="Proteomes" id="UP000054630">
    <property type="component" value="Unassembled WGS sequence"/>
</dbReference>
<comment type="caution">
    <text evidence="2">The sequence shown here is derived from an EMBL/GenBank/DDBJ whole genome shotgun (WGS) entry which is preliminary data.</text>
</comment>
<feature type="region of interest" description="Disordered" evidence="1">
    <location>
        <begin position="54"/>
        <end position="75"/>
    </location>
</feature>
<dbReference type="AlphaFoldDB" id="A0A0V0SG91"/>